<feature type="transmembrane region" description="Helical" evidence="1">
    <location>
        <begin position="12"/>
        <end position="30"/>
    </location>
</feature>
<accession>A0A9D2MYG6</accession>
<gene>
    <name evidence="2" type="ORF">H9704_05670</name>
</gene>
<keyword evidence="1" id="KW-1133">Transmembrane helix</keyword>
<comment type="caution">
    <text evidence="2">The sequence shown here is derived from an EMBL/GenBank/DDBJ whole genome shotgun (WGS) entry which is preliminary data.</text>
</comment>
<keyword evidence="1" id="KW-0472">Membrane</keyword>
<feature type="transmembrane region" description="Helical" evidence="1">
    <location>
        <begin position="42"/>
        <end position="70"/>
    </location>
</feature>
<dbReference type="EMBL" id="DWWT01000025">
    <property type="protein sequence ID" value="HJC05628.1"/>
    <property type="molecule type" value="Genomic_DNA"/>
</dbReference>
<evidence type="ECO:0000313" key="3">
    <source>
        <dbReference type="Proteomes" id="UP000823910"/>
    </source>
</evidence>
<sequence>MQPAVREETGRIAFCTAAGTAVMLAAFALLHRMMPEKIPFDLGVLLSGILGAAAAIANFWAMGLTVQKILSIEEKDEAKRRMRASYRARTLAQVLWVILAAALPFLNMAAGVIPLFIPGLCIRMRGIQGMKPEKGREQKIHSGTEG</sequence>
<dbReference type="AlphaFoldDB" id="A0A9D2MYG6"/>
<feature type="transmembrane region" description="Helical" evidence="1">
    <location>
        <begin position="91"/>
        <end position="117"/>
    </location>
</feature>
<dbReference type="Proteomes" id="UP000823910">
    <property type="component" value="Unassembled WGS sequence"/>
</dbReference>
<evidence type="ECO:0000313" key="2">
    <source>
        <dbReference type="EMBL" id="HJC05628.1"/>
    </source>
</evidence>
<reference evidence="2" key="2">
    <citation type="submission" date="2021-04" db="EMBL/GenBank/DDBJ databases">
        <authorList>
            <person name="Gilroy R."/>
        </authorList>
    </citation>
    <scope>NUCLEOTIDE SEQUENCE</scope>
    <source>
        <strain evidence="2">CHK180-15479</strain>
    </source>
</reference>
<reference evidence="2" key="1">
    <citation type="journal article" date="2021" name="PeerJ">
        <title>Extensive microbial diversity within the chicken gut microbiome revealed by metagenomics and culture.</title>
        <authorList>
            <person name="Gilroy R."/>
            <person name="Ravi A."/>
            <person name="Getino M."/>
            <person name="Pursley I."/>
            <person name="Horton D.L."/>
            <person name="Alikhan N.F."/>
            <person name="Baker D."/>
            <person name="Gharbi K."/>
            <person name="Hall N."/>
            <person name="Watson M."/>
            <person name="Adriaenssens E.M."/>
            <person name="Foster-Nyarko E."/>
            <person name="Jarju S."/>
            <person name="Secka A."/>
            <person name="Antonio M."/>
            <person name="Oren A."/>
            <person name="Chaudhuri R.R."/>
            <person name="La Ragione R."/>
            <person name="Hildebrand F."/>
            <person name="Pallen M.J."/>
        </authorList>
    </citation>
    <scope>NUCLEOTIDE SEQUENCE</scope>
    <source>
        <strain evidence="2">CHK180-15479</strain>
    </source>
</reference>
<keyword evidence="1" id="KW-0812">Transmembrane</keyword>
<evidence type="ECO:0000256" key="1">
    <source>
        <dbReference type="SAM" id="Phobius"/>
    </source>
</evidence>
<protein>
    <submittedName>
        <fullName evidence="2">ATP synthase subunit I</fullName>
    </submittedName>
</protein>
<name>A0A9D2MYG6_9FIRM</name>
<organism evidence="2 3">
    <name type="scientific">Candidatus Enterocloster excrementipullorum</name>
    <dbReference type="NCBI Taxonomy" id="2838559"/>
    <lineage>
        <taxon>Bacteria</taxon>
        <taxon>Bacillati</taxon>
        <taxon>Bacillota</taxon>
        <taxon>Clostridia</taxon>
        <taxon>Lachnospirales</taxon>
        <taxon>Lachnospiraceae</taxon>
        <taxon>Enterocloster</taxon>
    </lineage>
</organism>
<proteinExistence type="predicted"/>